<dbReference type="OrthoDB" id="2497240at2759"/>
<evidence type="ECO:0000313" key="2">
    <source>
        <dbReference type="Proteomes" id="UP000008783"/>
    </source>
</evidence>
<dbReference type="KEGG" id="pgr:PGTG_07610"/>
<reference key="1">
    <citation type="submission" date="2007-01" db="EMBL/GenBank/DDBJ databases">
        <title>The Genome Sequence of Puccinia graminis f. sp. tritici Strain CRL 75-36-700-3.</title>
        <authorList>
            <consortium name="The Broad Institute Genome Sequencing Platform"/>
            <person name="Birren B."/>
            <person name="Lander E."/>
            <person name="Galagan J."/>
            <person name="Nusbaum C."/>
            <person name="Devon K."/>
            <person name="Cuomo C."/>
            <person name="Jaffe D."/>
            <person name="Butler J."/>
            <person name="Alvarez P."/>
            <person name="Gnerre S."/>
            <person name="Grabherr M."/>
            <person name="Mauceli E."/>
            <person name="Brockman W."/>
            <person name="Young S."/>
            <person name="LaButti K."/>
            <person name="Sykes S."/>
            <person name="DeCaprio D."/>
            <person name="Crawford M."/>
            <person name="Koehrsen M."/>
            <person name="Engels R."/>
            <person name="Montgomery P."/>
            <person name="Pearson M."/>
            <person name="Howarth C."/>
            <person name="Larson L."/>
            <person name="White J."/>
            <person name="Zeng Q."/>
            <person name="Kodira C."/>
            <person name="Yandava C."/>
            <person name="Alvarado L."/>
            <person name="O'Leary S."/>
            <person name="Szabo L."/>
            <person name="Dean R."/>
            <person name="Schein J."/>
        </authorList>
    </citation>
    <scope>NUCLEOTIDE SEQUENCE</scope>
    <source>
        <strain>CRL 75-36-700-3</strain>
    </source>
</reference>
<organism evidence="1 2">
    <name type="scientific">Puccinia graminis f. sp. tritici (strain CRL 75-36-700-3 / race SCCL)</name>
    <name type="common">Black stem rust fungus</name>
    <dbReference type="NCBI Taxonomy" id="418459"/>
    <lineage>
        <taxon>Eukaryota</taxon>
        <taxon>Fungi</taxon>
        <taxon>Dikarya</taxon>
        <taxon>Basidiomycota</taxon>
        <taxon>Pucciniomycotina</taxon>
        <taxon>Pucciniomycetes</taxon>
        <taxon>Pucciniales</taxon>
        <taxon>Pucciniaceae</taxon>
        <taxon>Puccinia</taxon>
    </lineage>
</organism>
<gene>
    <name evidence="1" type="ORF">PGTG_07610</name>
</gene>
<dbReference type="EMBL" id="DS178281">
    <property type="protein sequence ID" value="EFP82213.2"/>
    <property type="molecule type" value="Genomic_DNA"/>
</dbReference>
<dbReference type="InParanoid" id="E3KCR1"/>
<dbReference type="HOGENOM" id="CLU_863655_0_0_1"/>
<accession>E3KCR1</accession>
<proteinExistence type="predicted"/>
<reference evidence="2" key="2">
    <citation type="journal article" date="2011" name="Proc. Natl. Acad. Sci. U.S.A.">
        <title>Obligate biotrophy features unraveled by the genomic analysis of rust fungi.</title>
        <authorList>
            <person name="Duplessis S."/>
            <person name="Cuomo C.A."/>
            <person name="Lin Y.-C."/>
            <person name="Aerts A."/>
            <person name="Tisserant E."/>
            <person name="Veneault-Fourrey C."/>
            <person name="Joly D.L."/>
            <person name="Hacquard S."/>
            <person name="Amselem J."/>
            <person name="Cantarel B.L."/>
            <person name="Chiu R."/>
            <person name="Coutinho P.M."/>
            <person name="Feau N."/>
            <person name="Field M."/>
            <person name="Frey P."/>
            <person name="Gelhaye E."/>
            <person name="Goldberg J."/>
            <person name="Grabherr M.G."/>
            <person name="Kodira C.D."/>
            <person name="Kohler A."/>
            <person name="Kuees U."/>
            <person name="Lindquist E.A."/>
            <person name="Lucas S.M."/>
            <person name="Mago R."/>
            <person name="Mauceli E."/>
            <person name="Morin E."/>
            <person name="Murat C."/>
            <person name="Pangilinan J.L."/>
            <person name="Park R."/>
            <person name="Pearson M."/>
            <person name="Quesneville H."/>
            <person name="Rouhier N."/>
            <person name="Sakthikumar S."/>
            <person name="Salamov A.A."/>
            <person name="Schmutz J."/>
            <person name="Selles B."/>
            <person name="Shapiro H."/>
            <person name="Tanguay P."/>
            <person name="Tuskan G.A."/>
            <person name="Henrissat B."/>
            <person name="Van de Peer Y."/>
            <person name="Rouze P."/>
            <person name="Ellis J.G."/>
            <person name="Dodds P.N."/>
            <person name="Schein J.E."/>
            <person name="Zhong S."/>
            <person name="Hamelin R.C."/>
            <person name="Grigoriev I.V."/>
            <person name="Szabo L.J."/>
            <person name="Martin F."/>
        </authorList>
    </citation>
    <scope>NUCLEOTIDE SEQUENCE [LARGE SCALE GENOMIC DNA]</scope>
    <source>
        <strain evidence="2">CRL 75-36-700-3 / race SCCL</strain>
    </source>
</reference>
<dbReference type="AlphaFoldDB" id="E3KCR1"/>
<dbReference type="Proteomes" id="UP000008783">
    <property type="component" value="Unassembled WGS sequence"/>
</dbReference>
<keyword evidence="2" id="KW-1185">Reference proteome</keyword>
<evidence type="ECO:0000313" key="1">
    <source>
        <dbReference type="EMBL" id="EFP82213.2"/>
    </source>
</evidence>
<dbReference type="RefSeq" id="XP_003326632.2">
    <property type="nucleotide sequence ID" value="XM_003326584.2"/>
</dbReference>
<protein>
    <submittedName>
        <fullName evidence="1">Uncharacterized protein</fullName>
    </submittedName>
</protein>
<sequence>MENFYKTHRRTTYRFKISTQAQAGGYPSSLNCHVTHHLWIPKGKRLDSRRIIGPLTGEVELNVFFKLGRKSLEPEAFIKSSLFAEIINSLNTLATDEAVSIQRVGETKVVSDSPKAHACVQLKLTPLEEILETSLTRRPIARLSSIDLEWQYTPAKKNSTIDAPATPCGETIDFDSLIHVQPLVLPLKSSLQQFMKRFVSRNLLHQLPLVFNSQWQKKLQDSMLNQKIFGRILTRFSEQCISNDIRAELRNMCEHEDEIQTAKADEEECSGDKIASRLSTLQINISKLPNTRIARSRRCRNSSYCSSLDIEAVPSDHEAASDHGDVWMDEEEDQNIMADKENNSDVSLYLTGGSDNDIAMSSS</sequence>
<name>E3KCR1_PUCGT</name>
<dbReference type="VEuPathDB" id="FungiDB:PGTG_07610"/>
<dbReference type="GeneID" id="10529585"/>